<dbReference type="EMBL" id="LFYR01000932">
    <property type="protein sequence ID" value="KMZ66958.1"/>
    <property type="molecule type" value="Genomic_DNA"/>
</dbReference>
<sequence>MKEIDVHDANSNAVPYVENEHLPNEKWKGGGAEALLKMEKDASVSVKYHSNFGSHDDLLLLEVDDKLLSEFLNNRITIRGQPNDEAVLCTPSTTYALKFVGTSNSVFLIPAGEHNSLNNDVASNNELAEARSVVSVLKVASGVMELVPIAPKLDKLKFLLKERLYTLEEDDEMDMESDTHNRGLYSFQDLRDLIQASDNELIAGLESLSALEINGFWRILDKSITNDVLTMILRNAIIHEWQISALKEYEVLPMLESDGYPLKIVIHCLNTHGNKSESSENGLLWSLDEKKLCLHFAKQILTSKKMKLENFMTKWKSNLPTEMNTDLTILEGEVLCEKIGMETWIRSFSVSSLPSSPQERFATLFKERPKWEWKDLHPYIRDLKVPGVSSEGLLIKYTRKTQPTEDSEPVFSAR</sequence>
<comment type="similarity">
    <text evidence="1">Belongs to the DCC1 family.</text>
</comment>
<reference evidence="4" key="1">
    <citation type="journal article" date="2016" name="Nature">
        <title>The genome of the seagrass Zostera marina reveals angiosperm adaptation to the sea.</title>
        <authorList>
            <person name="Olsen J.L."/>
            <person name="Rouze P."/>
            <person name="Verhelst B."/>
            <person name="Lin Y.-C."/>
            <person name="Bayer T."/>
            <person name="Collen J."/>
            <person name="Dattolo E."/>
            <person name="De Paoli E."/>
            <person name="Dittami S."/>
            <person name="Maumus F."/>
            <person name="Michel G."/>
            <person name="Kersting A."/>
            <person name="Lauritano C."/>
            <person name="Lohaus R."/>
            <person name="Toepel M."/>
            <person name="Tonon T."/>
            <person name="Vanneste K."/>
            <person name="Amirebrahimi M."/>
            <person name="Brakel J."/>
            <person name="Bostroem C."/>
            <person name="Chovatia M."/>
            <person name="Grimwood J."/>
            <person name="Jenkins J.W."/>
            <person name="Jueterbock A."/>
            <person name="Mraz A."/>
            <person name="Stam W.T."/>
            <person name="Tice H."/>
            <person name="Bornberg-Bauer E."/>
            <person name="Green P.J."/>
            <person name="Pearson G.A."/>
            <person name="Procaccini G."/>
            <person name="Duarte C.M."/>
            <person name="Schmutz J."/>
            <person name="Reusch T.B.H."/>
            <person name="Van de Peer Y."/>
        </authorList>
    </citation>
    <scope>NUCLEOTIDE SEQUENCE [LARGE SCALE GENOMIC DNA]</scope>
    <source>
        <strain evidence="4">cv. Finnish</strain>
    </source>
</reference>
<accession>A0A0K9PD15</accession>
<dbReference type="InterPro" id="IPR019128">
    <property type="entry name" value="Dcc1"/>
</dbReference>
<dbReference type="PANTHER" id="PTHR13395:SF6">
    <property type="entry name" value="SISTER CHROMATID COHESION PROTEIN DCC1"/>
    <property type="match status" value="1"/>
</dbReference>
<keyword evidence="4" id="KW-1185">Reference proteome</keyword>
<evidence type="ECO:0000313" key="4">
    <source>
        <dbReference type="Proteomes" id="UP000036987"/>
    </source>
</evidence>
<dbReference type="PANTHER" id="PTHR13395">
    <property type="entry name" value="SISTER CHROMATID COHESION PROTEIN DCC1-RELATED"/>
    <property type="match status" value="1"/>
</dbReference>
<dbReference type="GO" id="GO:0000775">
    <property type="term" value="C:chromosome, centromeric region"/>
    <property type="evidence" value="ECO:0000318"/>
    <property type="project" value="GO_Central"/>
</dbReference>
<protein>
    <submittedName>
        <fullName evidence="3">Sister chromatid cohesion protein DCC1</fullName>
    </submittedName>
</protein>
<comment type="caution">
    <text evidence="3">The sequence shown here is derived from an EMBL/GenBank/DDBJ whole genome shotgun (WGS) entry which is preliminary data.</text>
</comment>
<name>A0A0K9PD15_ZOSMR</name>
<dbReference type="GO" id="GO:0031390">
    <property type="term" value="C:Ctf18 RFC-like complex"/>
    <property type="evidence" value="ECO:0000318"/>
    <property type="project" value="GO_Central"/>
</dbReference>
<organism evidence="3 4">
    <name type="scientific">Zostera marina</name>
    <name type="common">Eelgrass</name>
    <dbReference type="NCBI Taxonomy" id="29655"/>
    <lineage>
        <taxon>Eukaryota</taxon>
        <taxon>Viridiplantae</taxon>
        <taxon>Streptophyta</taxon>
        <taxon>Embryophyta</taxon>
        <taxon>Tracheophyta</taxon>
        <taxon>Spermatophyta</taxon>
        <taxon>Magnoliopsida</taxon>
        <taxon>Liliopsida</taxon>
        <taxon>Zosteraceae</taxon>
        <taxon>Zostera</taxon>
    </lineage>
</organism>
<evidence type="ECO:0000256" key="2">
    <source>
        <dbReference type="ARBA" id="ARBA00022705"/>
    </source>
</evidence>
<evidence type="ECO:0000313" key="3">
    <source>
        <dbReference type="EMBL" id="KMZ66958.1"/>
    </source>
</evidence>
<proteinExistence type="inferred from homology"/>
<dbReference type="Pfam" id="PF09724">
    <property type="entry name" value="Dcc1"/>
    <property type="match status" value="1"/>
</dbReference>
<dbReference type="OrthoDB" id="5199543at2759"/>
<keyword evidence="2" id="KW-0235">DNA replication</keyword>
<dbReference type="GO" id="GO:0034088">
    <property type="term" value="P:maintenance of mitotic sister chromatid cohesion"/>
    <property type="evidence" value="ECO:0000318"/>
    <property type="project" value="GO_Central"/>
</dbReference>
<dbReference type="OMA" id="DSESWPF"/>
<dbReference type="Proteomes" id="UP000036987">
    <property type="component" value="Unassembled WGS sequence"/>
</dbReference>
<evidence type="ECO:0000256" key="1">
    <source>
        <dbReference type="ARBA" id="ARBA00007017"/>
    </source>
</evidence>
<dbReference type="GO" id="GO:0000785">
    <property type="term" value="C:chromatin"/>
    <property type="evidence" value="ECO:0000318"/>
    <property type="project" value="GO_Central"/>
</dbReference>
<dbReference type="STRING" id="29655.A0A0K9PD15"/>
<dbReference type="GO" id="GO:0006260">
    <property type="term" value="P:DNA replication"/>
    <property type="evidence" value="ECO:0007669"/>
    <property type="project" value="UniProtKB-KW"/>
</dbReference>
<gene>
    <name evidence="3" type="ORF">ZOSMA_27G00030</name>
</gene>
<dbReference type="AlphaFoldDB" id="A0A0K9PD15"/>